<feature type="transmembrane region" description="Helical" evidence="1">
    <location>
        <begin position="205"/>
        <end position="223"/>
    </location>
</feature>
<keyword evidence="1" id="KW-0812">Transmembrane</keyword>
<feature type="transmembrane region" description="Helical" evidence="1">
    <location>
        <begin position="29"/>
        <end position="48"/>
    </location>
</feature>
<comment type="caution">
    <text evidence="2">The sequence shown here is derived from an EMBL/GenBank/DDBJ whole genome shotgun (WGS) entry which is preliminary data.</text>
</comment>
<protein>
    <recommendedName>
        <fullName evidence="4">DUF3592 domain-containing protein</fullName>
    </recommendedName>
</protein>
<dbReference type="AlphaFoldDB" id="A0A165QLS2"/>
<evidence type="ECO:0000313" key="2">
    <source>
        <dbReference type="EMBL" id="KZE75549.1"/>
    </source>
</evidence>
<gene>
    <name evidence="2" type="ORF">AV926_01795</name>
</gene>
<feature type="transmembrane region" description="Helical" evidence="1">
    <location>
        <begin position="175"/>
        <end position="198"/>
    </location>
</feature>
<evidence type="ECO:0008006" key="4">
    <source>
        <dbReference type="Google" id="ProtNLM"/>
    </source>
</evidence>
<name>A0A165QLS2_9FLAO</name>
<organism evidence="2 3">
    <name type="scientific">Myroides marinus</name>
    <dbReference type="NCBI Taxonomy" id="703342"/>
    <lineage>
        <taxon>Bacteria</taxon>
        <taxon>Pseudomonadati</taxon>
        <taxon>Bacteroidota</taxon>
        <taxon>Flavobacteriia</taxon>
        <taxon>Flavobacteriales</taxon>
        <taxon>Flavobacteriaceae</taxon>
        <taxon>Myroides</taxon>
    </lineage>
</organism>
<keyword evidence="3" id="KW-1185">Reference proteome</keyword>
<dbReference type="Proteomes" id="UP000076630">
    <property type="component" value="Unassembled WGS sequence"/>
</dbReference>
<accession>A0A165QLS2</accession>
<dbReference type="EMBL" id="LQNU01000083">
    <property type="protein sequence ID" value="KZE75549.1"/>
    <property type="molecule type" value="Genomic_DNA"/>
</dbReference>
<reference evidence="2 3" key="1">
    <citation type="submission" date="2016-01" db="EMBL/GenBank/DDBJ databases">
        <title>Whole genome sequencing of Myroides marinus L41.</title>
        <authorList>
            <person name="Hong K.W."/>
        </authorList>
    </citation>
    <scope>NUCLEOTIDE SEQUENCE [LARGE SCALE GENOMIC DNA]</scope>
    <source>
        <strain evidence="2 3">L41</strain>
    </source>
</reference>
<evidence type="ECO:0000313" key="3">
    <source>
        <dbReference type="Proteomes" id="UP000076630"/>
    </source>
</evidence>
<proteinExistence type="predicted"/>
<keyword evidence="1" id="KW-0472">Membrane</keyword>
<keyword evidence="1" id="KW-1133">Transmembrane helix</keyword>
<dbReference type="OrthoDB" id="9917401at2"/>
<sequence length="237" mass="27277">MLVLIGIVIIGWLVYRVPAIHKRKSAGGIRLFILFMTVSALGMCNYTVEQWQEKSDKLRGMDKYTAVLTGYNTVTEGSGKMSTIAYIPFYEFVTKSGDSIEYKAKNSSMGKPIEGSEFTIYYNQQEKDAYVVDAQMIISIAVIVIALIISMYFVVGLLVYSVLPNRVRYKWVEVELAYVILILAFYIIIQLCICLMVFSGYHYSWAMIIVYLVISTYLTVRAFRTNIKEWIEEFRLR</sequence>
<feature type="transmembrane region" description="Helical" evidence="1">
    <location>
        <begin position="137"/>
        <end position="163"/>
    </location>
</feature>
<evidence type="ECO:0000256" key="1">
    <source>
        <dbReference type="SAM" id="Phobius"/>
    </source>
</evidence>